<dbReference type="GO" id="GO:0009306">
    <property type="term" value="P:protein secretion"/>
    <property type="evidence" value="ECO:0007669"/>
    <property type="project" value="UniProtKB-UniRule"/>
</dbReference>
<evidence type="ECO:0000256" key="7">
    <source>
        <dbReference type="ARBA" id="ARBA00022989"/>
    </source>
</evidence>
<evidence type="ECO:0000313" key="12">
    <source>
        <dbReference type="EMBL" id="PIQ88418.1"/>
    </source>
</evidence>
<name>A0A2H0LVJ4_9BACT</name>
<proteinExistence type="inferred from homology"/>
<evidence type="ECO:0000256" key="3">
    <source>
        <dbReference type="ARBA" id="ARBA00022448"/>
    </source>
</evidence>
<dbReference type="PANTHER" id="PTHR34182">
    <property type="entry name" value="PROTEIN-EXPORT MEMBRANE PROTEIN SECG"/>
    <property type="match status" value="1"/>
</dbReference>
<evidence type="ECO:0000256" key="11">
    <source>
        <dbReference type="SAM" id="MobiDB-lite"/>
    </source>
</evidence>
<dbReference type="Proteomes" id="UP000229641">
    <property type="component" value="Unassembled WGS sequence"/>
</dbReference>
<evidence type="ECO:0000256" key="9">
    <source>
        <dbReference type="ARBA" id="ARBA00023136"/>
    </source>
</evidence>
<comment type="function">
    <text evidence="10">Involved in protein export. Participates in an early event of protein translocation.</text>
</comment>
<dbReference type="Pfam" id="PF03840">
    <property type="entry name" value="SecG"/>
    <property type="match status" value="1"/>
</dbReference>
<evidence type="ECO:0000313" key="13">
    <source>
        <dbReference type="Proteomes" id="UP000229641"/>
    </source>
</evidence>
<keyword evidence="3 10" id="KW-0813">Transport</keyword>
<sequence length="135" mass="14432">MYAFLITVHVIVCILLISIVLIQSGRGGGFLESFSSAESIFGTKSNAFLAKTTTSLAIIFFATCLSLYFISAKRGRSLMDQVPAAIKQLQEGMAESQPKNTVDSSVSQEANKELGVVPSAKEGEEINVEVQPAAK</sequence>
<dbReference type="EMBL" id="PCWA01000109">
    <property type="protein sequence ID" value="PIQ88418.1"/>
    <property type="molecule type" value="Genomic_DNA"/>
</dbReference>
<dbReference type="GO" id="GO:0065002">
    <property type="term" value="P:intracellular protein transmembrane transport"/>
    <property type="evidence" value="ECO:0007669"/>
    <property type="project" value="TreeGrafter"/>
</dbReference>
<evidence type="ECO:0000256" key="8">
    <source>
        <dbReference type="ARBA" id="ARBA00023010"/>
    </source>
</evidence>
<organism evidence="12 13">
    <name type="scientific">Candidatus Ghiorseimicrobium undicola</name>
    <dbReference type="NCBI Taxonomy" id="1974746"/>
    <lineage>
        <taxon>Bacteria</taxon>
        <taxon>Pseudomonadati</taxon>
        <taxon>Candidatus Omnitrophota</taxon>
        <taxon>Candidatus Ghiorseimicrobium</taxon>
    </lineage>
</organism>
<evidence type="ECO:0000256" key="10">
    <source>
        <dbReference type="RuleBase" id="RU365087"/>
    </source>
</evidence>
<protein>
    <recommendedName>
        <fullName evidence="10">Protein-export membrane protein SecG</fullName>
    </recommendedName>
</protein>
<evidence type="ECO:0000256" key="1">
    <source>
        <dbReference type="ARBA" id="ARBA00004651"/>
    </source>
</evidence>
<dbReference type="NCBIfam" id="TIGR00810">
    <property type="entry name" value="secG"/>
    <property type="match status" value="1"/>
</dbReference>
<feature type="compositionally biased region" description="Polar residues" evidence="11">
    <location>
        <begin position="97"/>
        <end position="109"/>
    </location>
</feature>
<dbReference type="AlphaFoldDB" id="A0A2H0LVJ4"/>
<dbReference type="InterPro" id="IPR004692">
    <property type="entry name" value="SecG"/>
</dbReference>
<keyword evidence="7 10" id="KW-1133">Transmembrane helix</keyword>
<feature type="region of interest" description="Disordered" evidence="11">
    <location>
        <begin position="93"/>
        <end position="120"/>
    </location>
</feature>
<keyword evidence="9 10" id="KW-0472">Membrane</keyword>
<dbReference type="GO" id="GO:0015450">
    <property type="term" value="F:protein-transporting ATPase activity"/>
    <property type="evidence" value="ECO:0007669"/>
    <property type="project" value="UniProtKB-UniRule"/>
</dbReference>
<evidence type="ECO:0000256" key="6">
    <source>
        <dbReference type="ARBA" id="ARBA00022927"/>
    </source>
</evidence>
<comment type="caution">
    <text evidence="12">The sequence shown here is derived from an EMBL/GenBank/DDBJ whole genome shotgun (WGS) entry which is preliminary data.</text>
</comment>
<dbReference type="GO" id="GO:0005886">
    <property type="term" value="C:plasma membrane"/>
    <property type="evidence" value="ECO:0007669"/>
    <property type="project" value="UniProtKB-SubCell"/>
</dbReference>
<keyword evidence="4 10" id="KW-1003">Cell membrane</keyword>
<gene>
    <name evidence="12" type="primary">secG</name>
    <name evidence="12" type="ORF">COV72_08940</name>
</gene>
<evidence type="ECO:0000256" key="5">
    <source>
        <dbReference type="ARBA" id="ARBA00022692"/>
    </source>
</evidence>
<accession>A0A2H0LVJ4</accession>
<dbReference type="PANTHER" id="PTHR34182:SF1">
    <property type="entry name" value="PROTEIN-EXPORT MEMBRANE PROTEIN SECG"/>
    <property type="match status" value="1"/>
</dbReference>
<comment type="similarity">
    <text evidence="2 10">Belongs to the SecG family.</text>
</comment>
<keyword evidence="6 10" id="KW-0653">Protein transport</keyword>
<evidence type="ECO:0000256" key="2">
    <source>
        <dbReference type="ARBA" id="ARBA00008445"/>
    </source>
</evidence>
<keyword evidence="5 10" id="KW-0812">Transmembrane</keyword>
<dbReference type="PRINTS" id="PR01651">
    <property type="entry name" value="SECGEXPORT"/>
</dbReference>
<evidence type="ECO:0000256" key="4">
    <source>
        <dbReference type="ARBA" id="ARBA00022475"/>
    </source>
</evidence>
<feature type="transmembrane region" description="Helical" evidence="10">
    <location>
        <begin position="48"/>
        <end position="70"/>
    </location>
</feature>
<comment type="subcellular location">
    <subcellularLocation>
        <location evidence="1 10">Cell membrane</location>
        <topology evidence="1 10">Multi-pass membrane protein</topology>
    </subcellularLocation>
</comment>
<comment type="caution">
    <text evidence="10">Lacks conserved residue(s) required for the propagation of feature annotation.</text>
</comment>
<dbReference type="GO" id="GO:0043952">
    <property type="term" value="P:protein transport by the Sec complex"/>
    <property type="evidence" value="ECO:0007669"/>
    <property type="project" value="TreeGrafter"/>
</dbReference>
<reference evidence="12 13" key="1">
    <citation type="submission" date="2017-09" db="EMBL/GenBank/DDBJ databases">
        <title>Depth-based differentiation of microbial function through sediment-hosted aquifers and enrichment of novel symbionts in the deep terrestrial subsurface.</title>
        <authorList>
            <person name="Probst A.J."/>
            <person name="Ladd B."/>
            <person name="Jarett J.K."/>
            <person name="Geller-Mcgrath D.E."/>
            <person name="Sieber C.M."/>
            <person name="Emerson J.B."/>
            <person name="Anantharaman K."/>
            <person name="Thomas B.C."/>
            <person name="Malmstrom R."/>
            <person name="Stieglmeier M."/>
            <person name="Klingl A."/>
            <person name="Woyke T."/>
            <person name="Ryan C.M."/>
            <person name="Banfield J.F."/>
        </authorList>
    </citation>
    <scope>NUCLEOTIDE SEQUENCE [LARGE SCALE GENOMIC DNA]</scope>
    <source>
        <strain evidence="12">CG11_big_fil_rev_8_21_14_0_20_42_13</strain>
    </source>
</reference>
<keyword evidence="8 10" id="KW-0811">Translocation</keyword>